<evidence type="ECO:0000256" key="8">
    <source>
        <dbReference type="ARBA" id="ARBA00049551"/>
    </source>
</evidence>
<keyword evidence="9" id="KW-0679">Respiratory chain</keyword>
<dbReference type="PANTHER" id="PTHR11058">
    <property type="entry name" value="NADH-UBIQUINONE OXIDOREDUCTASE CHAIN 3"/>
    <property type="match status" value="1"/>
</dbReference>
<keyword evidence="9 10" id="KW-0496">Mitochondrion</keyword>
<feature type="transmembrane region" description="Helical" evidence="9">
    <location>
        <begin position="75"/>
        <end position="93"/>
    </location>
</feature>
<sequence length="106" mass="12090">MVLVVLGVVVSQNWRFEWAKLTSFECGFDPMSSSRSPFSMQFFLLALLFLIFDMEIILLFPIVMSLKMVFCLMPLVGKGLAFLFLFILLGGLIHEFNEGTLDWVKG</sequence>
<keyword evidence="9" id="KW-0520">NAD</keyword>
<keyword evidence="9" id="KW-0249">Electron transport</keyword>
<evidence type="ECO:0000313" key="10">
    <source>
        <dbReference type="EMBL" id="BBA25592.1"/>
    </source>
</evidence>
<organism evidence="10">
    <name type="scientific">Calyptogena fausta</name>
    <dbReference type="NCBI Taxonomy" id="43209"/>
    <lineage>
        <taxon>Eukaryota</taxon>
        <taxon>Metazoa</taxon>
        <taxon>Spiralia</taxon>
        <taxon>Lophotrochozoa</taxon>
        <taxon>Mollusca</taxon>
        <taxon>Bivalvia</taxon>
        <taxon>Autobranchia</taxon>
        <taxon>Heteroconchia</taxon>
        <taxon>Euheterodonta</taxon>
        <taxon>Imparidentia</taxon>
        <taxon>Neoheterodontei</taxon>
        <taxon>Venerida</taxon>
        <taxon>Glossoidea</taxon>
        <taxon>Vesicomyidae</taxon>
        <taxon>Calyptogena</taxon>
    </lineage>
</organism>
<dbReference type="GO" id="GO:0031966">
    <property type="term" value="C:mitochondrial membrane"/>
    <property type="evidence" value="ECO:0007669"/>
    <property type="project" value="UniProtKB-SubCell"/>
</dbReference>
<evidence type="ECO:0000256" key="7">
    <source>
        <dbReference type="ARBA" id="ARBA00023136"/>
    </source>
</evidence>
<keyword evidence="5 9" id="KW-0812">Transmembrane</keyword>
<evidence type="ECO:0000256" key="3">
    <source>
        <dbReference type="ARBA" id="ARBA00021007"/>
    </source>
</evidence>
<keyword evidence="6 9" id="KW-1133">Transmembrane helix</keyword>
<comment type="subcellular location">
    <subcellularLocation>
        <location evidence="1">Membrane</location>
    </subcellularLocation>
    <subcellularLocation>
        <location evidence="9">Mitochondrion membrane</location>
        <topology evidence="9">Multi-pass membrane protein</topology>
    </subcellularLocation>
</comment>
<comment type="similarity">
    <text evidence="2 9">Belongs to the complex I subunit 3 family.</text>
</comment>
<evidence type="ECO:0000256" key="9">
    <source>
        <dbReference type="RuleBase" id="RU003640"/>
    </source>
</evidence>
<dbReference type="InterPro" id="IPR000440">
    <property type="entry name" value="NADH_UbQ/plastoQ_OxRdtase_su3"/>
</dbReference>
<dbReference type="GO" id="GO:0030964">
    <property type="term" value="C:NADH dehydrogenase complex"/>
    <property type="evidence" value="ECO:0007669"/>
    <property type="project" value="TreeGrafter"/>
</dbReference>
<keyword evidence="9" id="KW-1278">Translocase</keyword>
<dbReference type="InterPro" id="IPR038430">
    <property type="entry name" value="NDAH_ubi_oxred_su3_sf"/>
</dbReference>
<evidence type="ECO:0000256" key="1">
    <source>
        <dbReference type="ARBA" id="ARBA00004370"/>
    </source>
</evidence>
<name>A0A3G9DG27_9BIVA</name>
<feature type="transmembrane region" description="Helical" evidence="9">
    <location>
        <begin position="39"/>
        <end position="63"/>
    </location>
</feature>
<dbReference type="EC" id="7.1.1.2" evidence="9"/>
<proteinExistence type="inferred from homology"/>
<evidence type="ECO:0000256" key="5">
    <source>
        <dbReference type="ARBA" id="ARBA00022692"/>
    </source>
</evidence>
<dbReference type="EMBL" id="AP014549">
    <property type="protein sequence ID" value="BBA25592.1"/>
    <property type="molecule type" value="Genomic_DNA"/>
</dbReference>
<dbReference type="Gene3D" id="1.20.58.1610">
    <property type="entry name" value="NADH:ubiquinone/plastoquinone oxidoreductase, chain 3"/>
    <property type="match status" value="1"/>
</dbReference>
<keyword evidence="9" id="KW-0830">Ubiquinone</keyword>
<comment type="catalytic activity">
    <reaction evidence="8 9">
        <text>a ubiquinone + NADH + 5 H(+)(in) = a ubiquinol + NAD(+) + 4 H(+)(out)</text>
        <dbReference type="Rhea" id="RHEA:29091"/>
        <dbReference type="Rhea" id="RHEA-COMP:9565"/>
        <dbReference type="Rhea" id="RHEA-COMP:9566"/>
        <dbReference type="ChEBI" id="CHEBI:15378"/>
        <dbReference type="ChEBI" id="CHEBI:16389"/>
        <dbReference type="ChEBI" id="CHEBI:17976"/>
        <dbReference type="ChEBI" id="CHEBI:57540"/>
        <dbReference type="ChEBI" id="CHEBI:57945"/>
        <dbReference type="EC" id="7.1.1.2"/>
    </reaction>
</comment>
<reference evidence="10" key="1">
    <citation type="journal article" date="2017" name="Genome Biol Evol evx166">
        <title>Ancient occasional host switching of maternally transmitted bacterial symbionts of chemosynthetic vesicomyid clams.</title>
        <authorList>
            <person name="Ozawa G."/>
            <person name="Shimamura S."/>
            <person name="Takaki Y."/>
            <person name="Takishita K."/>
            <person name="Ikuta T."/>
            <person name="Barry J.P."/>
            <person name="Maruyama T."/>
            <person name="Fujikura K."/>
            <person name="Yoshida T."/>
        </authorList>
    </citation>
    <scope>NUCLEOTIDE SEQUENCE</scope>
</reference>
<gene>
    <name evidence="10" type="primary">ND3</name>
</gene>
<protein>
    <recommendedName>
        <fullName evidence="3 9">NADH-ubiquinone oxidoreductase chain 3</fullName>
        <ecNumber evidence="9">7.1.1.2</ecNumber>
    </recommendedName>
</protein>
<evidence type="ECO:0000256" key="4">
    <source>
        <dbReference type="ARBA" id="ARBA00022448"/>
    </source>
</evidence>
<keyword evidence="7 9" id="KW-0472">Membrane</keyword>
<dbReference type="PANTHER" id="PTHR11058:SF9">
    <property type="entry name" value="NADH-UBIQUINONE OXIDOREDUCTASE CHAIN 3"/>
    <property type="match status" value="1"/>
</dbReference>
<evidence type="ECO:0000256" key="2">
    <source>
        <dbReference type="ARBA" id="ARBA00008472"/>
    </source>
</evidence>
<dbReference type="Pfam" id="PF00507">
    <property type="entry name" value="Oxidored_q4"/>
    <property type="match status" value="1"/>
</dbReference>
<geneLocation type="mitochondrion" evidence="10"/>
<comment type="function">
    <text evidence="9">Core subunit of the mitochondrial membrane respiratory chain NADH dehydrogenase (Complex I) which catalyzes electron transfer from NADH through the respiratory chain, using ubiquinone as an electron acceptor. Essential for the catalytic activity of complex I.</text>
</comment>
<dbReference type="AlphaFoldDB" id="A0A3G9DG27"/>
<accession>A0A3G9DG27</accession>
<dbReference type="GO" id="GO:0008137">
    <property type="term" value="F:NADH dehydrogenase (ubiquinone) activity"/>
    <property type="evidence" value="ECO:0007669"/>
    <property type="project" value="UniProtKB-UniRule"/>
</dbReference>
<evidence type="ECO:0000256" key="6">
    <source>
        <dbReference type="ARBA" id="ARBA00022989"/>
    </source>
</evidence>
<keyword evidence="4 9" id="KW-0813">Transport</keyword>